<evidence type="ECO:0000313" key="9">
    <source>
        <dbReference type="Proteomes" id="UP000199052"/>
    </source>
</evidence>
<keyword evidence="10" id="KW-1185">Reference proteome</keyword>
<dbReference type="GO" id="GO:0016491">
    <property type="term" value="F:oxidoreductase activity"/>
    <property type="evidence" value="ECO:0007669"/>
    <property type="project" value="UniProtKB-KW"/>
</dbReference>
<protein>
    <submittedName>
        <fullName evidence="7 8">3-hydroxyisobutyrate dehydrogenase</fullName>
    </submittedName>
</protein>
<evidence type="ECO:0000313" key="10">
    <source>
        <dbReference type="Proteomes" id="UP000533017"/>
    </source>
</evidence>
<evidence type="ECO:0000256" key="1">
    <source>
        <dbReference type="ARBA" id="ARBA00009080"/>
    </source>
</evidence>
<feature type="active site" evidence="4">
    <location>
        <position position="179"/>
    </location>
</feature>
<dbReference type="Pfam" id="PF14833">
    <property type="entry name" value="NAD_binding_11"/>
    <property type="match status" value="1"/>
</dbReference>
<dbReference type="OrthoDB" id="5176214at2"/>
<evidence type="ECO:0000256" key="4">
    <source>
        <dbReference type="PIRSR" id="PIRSR000103-1"/>
    </source>
</evidence>
<dbReference type="SUPFAM" id="SSF51735">
    <property type="entry name" value="NAD(P)-binding Rossmann-fold domains"/>
    <property type="match status" value="1"/>
</dbReference>
<dbReference type="Gene3D" id="1.10.1040.10">
    <property type="entry name" value="N-(1-d-carboxylethyl)-l-norvaline Dehydrogenase, domain 2"/>
    <property type="match status" value="1"/>
</dbReference>
<reference evidence="7 10" key="2">
    <citation type="submission" date="2020-07" db="EMBL/GenBank/DDBJ databases">
        <title>Sequencing the genomes of 1000 actinobacteria strains.</title>
        <authorList>
            <person name="Klenk H.-P."/>
        </authorList>
    </citation>
    <scope>NUCLEOTIDE SEQUENCE [LARGE SCALE GENOMIC DNA]</scope>
    <source>
        <strain evidence="7 10">DSM 45117</strain>
    </source>
</reference>
<dbReference type="RefSeq" id="WP_092886175.1">
    <property type="nucleotide sequence ID" value="NZ_FOOI01000013.1"/>
</dbReference>
<dbReference type="PANTHER" id="PTHR43060:SF15">
    <property type="entry name" value="3-HYDROXYISOBUTYRATE DEHYDROGENASE-LIKE 1, MITOCHONDRIAL-RELATED"/>
    <property type="match status" value="1"/>
</dbReference>
<organism evidence="8 9">
    <name type="scientific">Actinopolymorpha cephalotaxi</name>
    <dbReference type="NCBI Taxonomy" id="504797"/>
    <lineage>
        <taxon>Bacteria</taxon>
        <taxon>Bacillati</taxon>
        <taxon>Actinomycetota</taxon>
        <taxon>Actinomycetes</taxon>
        <taxon>Propionibacteriales</taxon>
        <taxon>Actinopolymorphaceae</taxon>
        <taxon>Actinopolymorpha</taxon>
    </lineage>
</organism>
<comment type="similarity">
    <text evidence="1">Belongs to the HIBADH-related family.</text>
</comment>
<dbReference type="InterPro" id="IPR029154">
    <property type="entry name" value="HIBADH-like_NADP-bd"/>
</dbReference>
<feature type="domain" description="6-phosphogluconate dehydrogenase NADP-binding" evidence="5">
    <location>
        <begin position="8"/>
        <end position="162"/>
    </location>
</feature>
<reference evidence="8 9" key="1">
    <citation type="submission" date="2016-10" db="EMBL/GenBank/DDBJ databases">
        <authorList>
            <person name="de Groot N.N."/>
        </authorList>
    </citation>
    <scope>NUCLEOTIDE SEQUENCE [LARGE SCALE GENOMIC DNA]</scope>
    <source>
        <strain evidence="8 9">CPCC 202808</strain>
    </source>
</reference>
<dbReference type="STRING" id="504797.SAMN05421678_113145"/>
<dbReference type="Gene3D" id="3.40.50.720">
    <property type="entry name" value="NAD(P)-binding Rossmann-like Domain"/>
    <property type="match status" value="1"/>
</dbReference>
<dbReference type="SUPFAM" id="SSF48179">
    <property type="entry name" value="6-phosphogluconate dehydrogenase C-terminal domain-like"/>
    <property type="match status" value="1"/>
</dbReference>
<accession>A0A1I2XZJ3</accession>
<dbReference type="Proteomes" id="UP000199052">
    <property type="component" value="Unassembled WGS sequence"/>
</dbReference>
<dbReference type="AlphaFoldDB" id="A0A1I2XZJ3"/>
<dbReference type="Proteomes" id="UP000533017">
    <property type="component" value="Unassembled WGS sequence"/>
</dbReference>
<evidence type="ECO:0000259" key="5">
    <source>
        <dbReference type="Pfam" id="PF03446"/>
    </source>
</evidence>
<evidence type="ECO:0000256" key="2">
    <source>
        <dbReference type="ARBA" id="ARBA00023002"/>
    </source>
</evidence>
<dbReference type="PANTHER" id="PTHR43060">
    <property type="entry name" value="3-HYDROXYISOBUTYRATE DEHYDROGENASE-LIKE 1, MITOCHONDRIAL-RELATED"/>
    <property type="match status" value="1"/>
</dbReference>
<evidence type="ECO:0000259" key="6">
    <source>
        <dbReference type="Pfam" id="PF14833"/>
    </source>
</evidence>
<proteinExistence type="inferred from homology"/>
<dbReference type="InterPro" id="IPR015815">
    <property type="entry name" value="HIBADH-related"/>
</dbReference>
<dbReference type="EMBL" id="JACBZA010000001">
    <property type="protein sequence ID" value="NYH87265.1"/>
    <property type="molecule type" value="Genomic_DNA"/>
</dbReference>
<dbReference type="GO" id="GO:0016054">
    <property type="term" value="P:organic acid catabolic process"/>
    <property type="evidence" value="ECO:0007669"/>
    <property type="project" value="UniProtKB-ARBA"/>
</dbReference>
<keyword evidence="3" id="KW-0520">NAD</keyword>
<evidence type="ECO:0000313" key="7">
    <source>
        <dbReference type="EMBL" id="NYH87265.1"/>
    </source>
</evidence>
<feature type="domain" description="3-hydroxyisobutyrate dehydrogenase-like NAD-binding" evidence="6">
    <location>
        <begin position="173"/>
        <end position="283"/>
    </location>
</feature>
<sequence length="293" mass="30478">MPDTNLPKVAFLGLGRMGAPMARHLLASGHDLAVWNRTRDKAEPFGRDGARVADTPAHAAAGRQVVVLMLATPDAVREVLFDPDDGVVTTAEPGTLVIDSSTIGPTAAREVAARLAEHDLRYVDAPVYGSVAPATEGTLRVFAGGDPADFERARPLLGLWGDPDRVELVGPVGTGSAAKLVVNLTLGTSIAAIGEALRLGRQLDLEQSLVDSLIEASPLGTAFPPIRAIMQSGEAQPANFELGLLRKDLDLCLAEADDLALTGAAREACQRAMGAGHSADDARALAVVMAGLM</sequence>
<dbReference type="InterPro" id="IPR002204">
    <property type="entry name" value="3-OH-isobutyrate_DH-rel_CS"/>
</dbReference>
<keyword evidence="2" id="KW-0560">Oxidoreductase</keyword>
<dbReference type="EMBL" id="FOOI01000013">
    <property type="protein sequence ID" value="SFH18928.1"/>
    <property type="molecule type" value="Genomic_DNA"/>
</dbReference>
<evidence type="ECO:0000256" key="3">
    <source>
        <dbReference type="ARBA" id="ARBA00023027"/>
    </source>
</evidence>
<name>A0A1I2XZJ3_9ACTN</name>
<evidence type="ECO:0000313" key="8">
    <source>
        <dbReference type="EMBL" id="SFH18928.1"/>
    </source>
</evidence>
<dbReference type="GO" id="GO:0050661">
    <property type="term" value="F:NADP binding"/>
    <property type="evidence" value="ECO:0007669"/>
    <property type="project" value="InterPro"/>
</dbReference>
<dbReference type="InterPro" id="IPR036291">
    <property type="entry name" value="NAD(P)-bd_dom_sf"/>
</dbReference>
<dbReference type="GO" id="GO:0051287">
    <property type="term" value="F:NAD binding"/>
    <property type="evidence" value="ECO:0007669"/>
    <property type="project" value="InterPro"/>
</dbReference>
<dbReference type="PIRSF" id="PIRSF000103">
    <property type="entry name" value="HIBADH"/>
    <property type="match status" value="1"/>
</dbReference>
<dbReference type="PROSITE" id="PS00895">
    <property type="entry name" value="3_HYDROXYISOBUT_DH"/>
    <property type="match status" value="1"/>
</dbReference>
<gene>
    <name evidence="7" type="ORF">FHR37_006116</name>
    <name evidence="8" type="ORF">SAMN05421678_113145</name>
</gene>
<dbReference type="InterPro" id="IPR013328">
    <property type="entry name" value="6PGD_dom2"/>
</dbReference>
<dbReference type="Pfam" id="PF03446">
    <property type="entry name" value="NAD_binding_2"/>
    <property type="match status" value="1"/>
</dbReference>
<dbReference type="InterPro" id="IPR006115">
    <property type="entry name" value="6PGDH_NADP-bd"/>
</dbReference>
<dbReference type="InterPro" id="IPR008927">
    <property type="entry name" value="6-PGluconate_DH-like_C_sf"/>
</dbReference>